<accession>A0A168QB25</accession>
<name>A0A168QB25_ABSGL</name>
<dbReference type="OrthoDB" id="2257589at2759"/>
<evidence type="ECO:0000313" key="2">
    <source>
        <dbReference type="Proteomes" id="UP000078561"/>
    </source>
</evidence>
<reference evidence="1" key="1">
    <citation type="submission" date="2016-04" db="EMBL/GenBank/DDBJ databases">
        <authorList>
            <person name="Evans L.H."/>
            <person name="Alamgir A."/>
            <person name="Owens N."/>
            <person name="Weber N.D."/>
            <person name="Virtaneva K."/>
            <person name="Barbian K."/>
            <person name="Babar A."/>
            <person name="Rosenke K."/>
        </authorList>
    </citation>
    <scope>NUCLEOTIDE SEQUENCE [LARGE SCALE GENOMIC DNA]</scope>
    <source>
        <strain evidence="1">CBS 101.48</strain>
    </source>
</reference>
<dbReference type="InParanoid" id="A0A168QB25"/>
<sequence length="75" mass="8160">MNAETLPLNLKIESSKEVSMAGATSLLDKFLHNGVAIHAANNTISAQLHRLHQGLREEKKRAKNVGLPESVDNSD</sequence>
<dbReference type="EMBL" id="LT554349">
    <property type="protein sequence ID" value="SAM04138.1"/>
    <property type="molecule type" value="Genomic_DNA"/>
</dbReference>
<dbReference type="OMA" id="HNGVAIH"/>
<proteinExistence type="predicted"/>
<organism evidence="1">
    <name type="scientific">Absidia glauca</name>
    <name type="common">Pin mould</name>
    <dbReference type="NCBI Taxonomy" id="4829"/>
    <lineage>
        <taxon>Eukaryota</taxon>
        <taxon>Fungi</taxon>
        <taxon>Fungi incertae sedis</taxon>
        <taxon>Mucoromycota</taxon>
        <taxon>Mucoromycotina</taxon>
        <taxon>Mucoromycetes</taxon>
        <taxon>Mucorales</taxon>
        <taxon>Cunninghamellaceae</taxon>
        <taxon>Absidia</taxon>
    </lineage>
</organism>
<keyword evidence="2" id="KW-1185">Reference proteome</keyword>
<dbReference type="AlphaFoldDB" id="A0A168QB25"/>
<protein>
    <submittedName>
        <fullName evidence="1">Uncharacterized protein</fullName>
    </submittedName>
</protein>
<gene>
    <name evidence="1" type="primary">ABSGL_09998.1 scaffold 11783</name>
</gene>
<evidence type="ECO:0000313" key="1">
    <source>
        <dbReference type="EMBL" id="SAM04138.1"/>
    </source>
</evidence>
<dbReference type="Proteomes" id="UP000078561">
    <property type="component" value="Unassembled WGS sequence"/>
</dbReference>